<proteinExistence type="predicted"/>
<sequence length="117" mass="13258">MLLHGQRRNCAWTQVVQDRDHKFLTRAVEEAYKEVGSGDRGPFGAANHIDPTAHVEVTAIERWHHCYFSDMNVVTLSYLRGFVHLEGCKVYVFERDLTVSAWIVEAACSPKLVAKAV</sequence>
<reference evidence="1" key="1">
    <citation type="journal article" date="2019" name="Sci. Rep.">
        <title>Draft genome of Tanacetum cinerariifolium, the natural source of mosquito coil.</title>
        <authorList>
            <person name="Yamashiro T."/>
            <person name="Shiraishi A."/>
            <person name="Satake H."/>
            <person name="Nakayama K."/>
        </authorList>
    </citation>
    <scope>NUCLEOTIDE SEQUENCE</scope>
</reference>
<organism evidence="1">
    <name type="scientific">Tanacetum cinerariifolium</name>
    <name type="common">Dalmatian daisy</name>
    <name type="synonym">Chrysanthemum cinerariifolium</name>
    <dbReference type="NCBI Taxonomy" id="118510"/>
    <lineage>
        <taxon>Eukaryota</taxon>
        <taxon>Viridiplantae</taxon>
        <taxon>Streptophyta</taxon>
        <taxon>Embryophyta</taxon>
        <taxon>Tracheophyta</taxon>
        <taxon>Spermatophyta</taxon>
        <taxon>Magnoliopsida</taxon>
        <taxon>eudicotyledons</taxon>
        <taxon>Gunneridae</taxon>
        <taxon>Pentapetalae</taxon>
        <taxon>asterids</taxon>
        <taxon>campanulids</taxon>
        <taxon>Asterales</taxon>
        <taxon>Asteraceae</taxon>
        <taxon>Asteroideae</taxon>
        <taxon>Anthemideae</taxon>
        <taxon>Anthemidinae</taxon>
        <taxon>Tanacetum</taxon>
    </lineage>
</organism>
<dbReference type="InterPro" id="IPR016193">
    <property type="entry name" value="Cytidine_deaminase-like"/>
</dbReference>
<dbReference type="GO" id="GO:0003824">
    <property type="term" value="F:catalytic activity"/>
    <property type="evidence" value="ECO:0007669"/>
    <property type="project" value="InterPro"/>
</dbReference>
<dbReference type="EMBL" id="BKCJ010005766">
    <property type="protein sequence ID" value="GEU68525.1"/>
    <property type="molecule type" value="Genomic_DNA"/>
</dbReference>
<comment type="caution">
    <text evidence="1">The sequence shown here is derived from an EMBL/GenBank/DDBJ whole genome shotgun (WGS) entry which is preliminary data.</text>
</comment>
<gene>
    <name evidence="1" type="ORF">Tci_040503</name>
</gene>
<accession>A0A6L2M878</accession>
<dbReference type="SUPFAM" id="SSF53927">
    <property type="entry name" value="Cytidine deaminase-like"/>
    <property type="match status" value="1"/>
</dbReference>
<name>A0A6L2M878_TANCI</name>
<protein>
    <submittedName>
        <fullName evidence="1">Uncharacterized protein</fullName>
    </submittedName>
</protein>
<dbReference type="AlphaFoldDB" id="A0A6L2M878"/>
<evidence type="ECO:0000313" key="1">
    <source>
        <dbReference type="EMBL" id="GEU68525.1"/>
    </source>
</evidence>